<protein>
    <submittedName>
        <fullName evidence="1">Uncharacterized protein</fullName>
    </submittedName>
</protein>
<proteinExistence type="predicted"/>
<accession>R9HRI9</accession>
<evidence type="ECO:0000313" key="1">
    <source>
        <dbReference type="EMBL" id="EOS06499.1"/>
    </source>
</evidence>
<dbReference type="AlphaFoldDB" id="R9HRI9"/>
<reference evidence="1 2" key="1">
    <citation type="submission" date="2013-04" db="EMBL/GenBank/DDBJ databases">
        <title>The Genome Sequence of Bacteroides uniformis dnLKV2.</title>
        <authorList>
            <consortium name="The Broad Institute Genomics Platform"/>
            <consortium name="The Broad Institute Genome Sequencing Center for Infectious Disease"/>
            <person name="Earl A."/>
            <person name="Xavier R."/>
            <person name="Kuhn K."/>
            <person name="Stappenbeck T."/>
            <person name="Walker B."/>
            <person name="Young S."/>
            <person name="Zeng Q."/>
            <person name="Gargeya S."/>
            <person name="Fitzgerald M."/>
            <person name="Haas B."/>
            <person name="Abouelleil A."/>
            <person name="Allen A.W."/>
            <person name="Alvarado L."/>
            <person name="Arachchi H.M."/>
            <person name="Berlin A.M."/>
            <person name="Chapman S.B."/>
            <person name="Gainer-Dewar J."/>
            <person name="Goldberg J."/>
            <person name="Griggs A."/>
            <person name="Gujja S."/>
            <person name="Hansen M."/>
            <person name="Howarth C."/>
            <person name="Imamovic A."/>
            <person name="Ireland A."/>
            <person name="Larimer J."/>
            <person name="McCowan C."/>
            <person name="Murphy C."/>
            <person name="Pearson M."/>
            <person name="Poon T.W."/>
            <person name="Priest M."/>
            <person name="Roberts A."/>
            <person name="Saif S."/>
            <person name="Shea T."/>
            <person name="Sisk P."/>
            <person name="Sykes S."/>
            <person name="Wortman J."/>
            <person name="Nusbaum C."/>
            <person name="Birren B."/>
        </authorList>
    </citation>
    <scope>NUCLEOTIDE SEQUENCE [LARGE SCALE GENOMIC DNA]</scope>
    <source>
        <strain evidence="2">dnLKV2</strain>
    </source>
</reference>
<dbReference type="EMBL" id="ASSO01000011">
    <property type="protein sequence ID" value="EOS06499.1"/>
    <property type="molecule type" value="Genomic_DNA"/>
</dbReference>
<comment type="caution">
    <text evidence="1">The sequence shown here is derived from an EMBL/GenBank/DDBJ whole genome shotgun (WGS) entry which is preliminary data.</text>
</comment>
<name>R9HRI9_BACUN</name>
<organism evidence="1 2">
    <name type="scientific">Bacteroides uniformis dnLKV2</name>
    <dbReference type="NCBI Taxonomy" id="1235787"/>
    <lineage>
        <taxon>Bacteria</taxon>
        <taxon>Pseudomonadati</taxon>
        <taxon>Bacteroidota</taxon>
        <taxon>Bacteroidia</taxon>
        <taxon>Bacteroidales</taxon>
        <taxon>Bacteroidaceae</taxon>
        <taxon>Bacteroides</taxon>
    </lineage>
</organism>
<evidence type="ECO:0000313" key="2">
    <source>
        <dbReference type="Proteomes" id="UP000014212"/>
    </source>
</evidence>
<gene>
    <name evidence="1" type="ORF">C801_03367</name>
</gene>
<sequence>MCKEKGRTAKNTPITHCKTTATLVQCHCNTVAVTLQSSCSITANIFAVTLHSICSTTAKRMQQECSNNALIISPGLPILQIPDETRDSI</sequence>
<dbReference type="Proteomes" id="UP000014212">
    <property type="component" value="Unassembled WGS sequence"/>
</dbReference>
<dbReference type="HOGENOM" id="CLU_2448616_0_0_10"/>